<gene>
    <name evidence="2" type="ORF">NDU88_006069</name>
</gene>
<feature type="region of interest" description="Disordered" evidence="1">
    <location>
        <begin position="78"/>
        <end position="183"/>
    </location>
</feature>
<dbReference type="Proteomes" id="UP001066276">
    <property type="component" value="Chromosome 1_2"/>
</dbReference>
<dbReference type="EMBL" id="JANPWB010000002">
    <property type="protein sequence ID" value="KAJ1210707.1"/>
    <property type="molecule type" value="Genomic_DNA"/>
</dbReference>
<protein>
    <submittedName>
        <fullName evidence="2">Uncharacterized protein</fullName>
    </submittedName>
</protein>
<comment type="caution">
    <text evidence="2">The sequence shown here is derived from an EMBL/GenBank/DDBJ whole genome shotgun (WGS) entry which is preliminary data.</text>
</comment>
<name>A0AAV7WDM4_PLEWA</name>
<reference evidence="2" key="1">
    <citation type="journal article" date="2022" name="bioRxiv">
        <title>Sequencing and chromosome-scale assembly of the giantPleurodeles waltlgenome.</title>
        <authorList>
            <person name="Brown T."/>
            <person name="Elewa A."/>
            <person name="Iarovenko S."/>
            <person name="Subramanian E."/>
            <person name="Araus A.J."/>
            <person name="Petzold A."/>
            <person name="Susuki M."/>
            <person name="Suzuki K.-i.T."/>
            <person name="Hayashi T."/>
            <person name="Toyoda A."/>
            <person name="Oliveira C."/>
            <person name="Osipova E."/>
            <person name="Leigh N.D."/>
            <person name="Simon A."/>
            <person name="Yun M.H."/>
        </authorList>
    </citation>
    <scope>NUCLEOTIDE SEQUENCE</scope>
    <source>
        <strain evidence="2">20211129_DDA</strain>
        <tissue evidence="2">Liver</tissue>
    </source>
</reference>
<keyword evidence="3" id="KW-1185">Reference proteome</keyword>
<evidence type="ECO:0000256" key="1">
    <source>
        <dbReference type="SAM" id="MobiDB-lite"/>
    </source>
</evidence>
<dbReference type="AlphaFoldDB" id="A0AAV7WDM4"/>
<organism evidence="2 3">
    <name type="scientific">Pleurodeles waltl</name>
    <name type="common">Iberian ribbed newt</name>
    <dbReference type="NCBI Taxonomy" id="8319"/>
    <lineage>
        <taxon>Eukaryota</taxon>
        <taxon>Metazoa</taxon>
        <taxon>Chordata</taxon>
        <taxon>Craniata</taxon>
        <taxon>Vertebrata</taxon>
        <taxon>Euteleostomi</taxon>
        <taxon>Amphibia</taxon>
        <taxon>Batrachia</taxon>
        <taxon>Caudata</taxon>
        <taxon>Salamandroidea</taxon>
        <taxon>Salamandridae</taxon>
        <taxon>Pleurodelinae</taxon>
        <taxon>Pleurodeles</taxon>
    </lineage>
</organism>
<evidence type="ECO:0000313" key="3">
    <source>
        <dbReference type="Proteomes" id="UP001066276"/>
    </source>
</evidence>
<sequence>MPKNPVHFLPTQCVIAGRFMGARLQPSVHSVCTVLPRSGINPCGRVRTILVLSASPQRQSRPLPIQFGRLLNTAPLPPFSRWRRQPVPDLRRAPNDVPESPLHPRSSPMGTRVSLHKVQSPRNPIQDPPRCRSPIWRIRDQGPSSPGSQWGCSSDTEARVRSESAPQSGTVHRGSPDAGGLTR</sequence>
<feature type="compositionally biased region" description="Polar residues" evidence="1">
    <location>
        <begin position="142"/>
        <end position="155"/>
    </location>
</feature>
<accession>A0AAV7WDM4</accession>
<proteinExistence type="predicted"/>
<evidence type="ECO:0000313" key="2">
    <source>
        <dbReference type="EMBL" id="KAJ1210707.1"/>
    </source>
</evidence>